<dbReference type="EMBL" id="CAJVPI010000018">
    <property type="protein sequence ID" value="CAG8457416.1"/>
    <property type="molecule type" value="Genomic_DNA"/>
</dbReference>
<dbReference type="AlphaFoldDB" id="A0A9N8Z089"/>
<evidence type="ECO:0000256" key="14">
    <source>
        <dbReference type="RuleBase" id="RU361240"/>
    </source>
</evidence>
<evidence type="ECO:0000256" key="5">
    <source>
        <dbReference type="ARBA" id="ARBA00022692"/>
    </source>
</evidence>
<dbReference type="PANTHER" id="PTHR12147:SF22">
    <property type="entry name" value="ENDOPLASMIC RETICULUM METALLOPEPTIDASE 1"/>
    <property type="match status" value="1"/>
</dbReference>
<sequence>MSDTANIKRRNPGKTSEFSADNEIPKDYDNDKSHRSNIHIHGVLPCIPANILLVTFLAGLLFLAYYLHYTLPTPVEESYGPNGKAVFSEKNAREIVRVLSEDIGYRIVGTREEKSSLDYLLELIEEYRQLSRANPNAPEFDVDVQIGTGSHRFDMMSKVVMKHYVNVTNLVVRLSCGPECNKNAILMNSHFDSSLASPGAADDGVGVAVMLELIRVMSQSQTKRKNAAVFLFNGAEESLQDASHHFITTHPYKDTIRAVVNLEACGQYGREILFQANSLEMIQAYQAVPYPHGTVTANDIFRTGLILSDTDFRQFVDYGNLTGLDMALYKNSYFYHTPLDKLESITPGTVQHMGDNSLALFEFLTTEADLTNLKFTSNVIYYDLLGQYFIVYEWKTGQLIHGATIFIVSILIIMESRRIKDVLSFGLGASTVAVGLILGVAIPNIIAKVYTVILDKRMLYFSNELFPLVMYGPFALIGIYLSQLLFRNLIPTMVFSLGERRLERFAYFSALVFWATGLAITTYFEIASSFVFWLFTVAFIAGLFFNDVLIRDRNNIHLGTYMVAQIIPTLLFGDGTFSLLDLFVPLTGRTGVDAAVDNIVGTLTGIIVFLLFPSLNAFSHRFGRRGLQKSLVTFGIIGTAVLIVFGVYPGVFPYDEMHPKRIYVQYVTNLTSNTAELQIAHADQGPLEPVIRTFEESFSAQSIFKTHTEETRDWDVIYPFSQFLESYTIPVPFNRSLSIEENQHIPLLSTSRVSYDSVTKTRHLTLMSYHPTLVWTVISFSANVSEWSIGEAEPFPHDHRYIVKIVSGWESNAWRLDVSYAAESDMDRLKIDFSGLVRETLGHNGWTKNKWLNMAKENTPDWVTGAYVASVNKVYYL</sequence>
<evidence type="ECO:0000256" key="11">
    <source>
        <dbReference type="ARBA" id="ARBA00023049"/>
    </source>
</evidence>
<feature type="transmembrane region" description="Helical" evidence="16">
    <location>
        <begin position="505"/>
        <end position="524"/>
    </location>
</feature>
<feature type="transmembrane region" description="Helical" evidence="16">
    <location>
        <begin position="422"/>
        <end position="446"/>
    </location>
</feature>
<dbReference type="CDD" id="cd03875">
    <property type="entry name" value="M28_Fxna_like"/>
    <property type="match status" value="1"/>
</dbReference>
<dbReference type="Pfam" id="PF04389">
    <property type="entry name" value="Peptidase_M28"/>
    <property type="match status" value="1"/>
</dbReference>
<reference evidence="18" key="1">
    <citation type="submission" date="2021-06" db="EMBL/GenBank/DDBJ databases">
        <authorList>
            <person name="Kallberg Y."/>
            <person name="Tangrot J."/>
            <person name="Rosling A."/>
        </authorList>
    </citation>
    <scope>NUCLEOTIDE SEQUENCE</scope>
    <source>
        <strain evidence="18">BR232B</strain>
    </source>
</reference>
<dbReference type="GO" id="GO:0006508">
    <property type="term" value="P:proteolysis"/>
    <property type="evidence" value="ECO:0007669"/>
    <property type="project" value="UniProtKB-KW"/>
</dbReference>
<keyword evidence="12 16" id="KW-0472">Membrane</keyword>
<keyword evidence="8" id="KW-0256">Endoplasmic reticulum</keyword>
<dbReference type="PANTHER" id="PTHR12147">
    <property type="entry name" value="METALLOPEPTIDASE M28 FAMILY MEMBER"/>
    <property type="match status" value="1"/>
</dbReference>
<keyword evidence="13" id="KW-0325">Glycoprotein</keyword>
<accession>A0A9N8Z089</accession>
<evidence type="ECO:0000259" key="17">
    <source>
        <dbReference type="Pfam" id="PF04389"/>
    </source>
</evidence>
<evidence type="ECO:0000256" key="8">
    <source>
        <dbReference type="ARBA" id="ARBA00022824"/>
    </source>
</evidence>
<evidence type="ECO:0000256" key="3">
    <source>
        <dbReference type="ARBA" id="ARBA00010918"/>
    </source>
</evidence>
<feature type="domain" description="Peptidase M28" evidence="17">
    <location>
        <begin position="169"/>
        <end position="359"/>
    </location>
</feature>
<evidence type="ECO:0000256" key="9">
    <source>
        <dbReference type="ARBA" id="ARBA00022833"/>
    </source>
</evidence>
<dbReference type="InterPro" id="IPR007484">
    <property type="entry name" value="Peptidase_M28"/>
</dbReference>
<protein>
    <recommendedName>
        <fullName evidence="14">Peptide hydrolase</fullName>
        <ecNumber evidence="14">3.4.-.-</ecNumber>
    </recommendedName>
</protein>
<dbReference type="FunFam" id="3.40.630.10:FF:000008">
    <property type="entry name" value="Endoplasmic reticulum metallopeptidase 1"/>
    <property type="match status" value="1"/>
</dbReference>
<comment type="cofactor">
    <cofactor evidence="1">
        <name>Zn(2+)</name>
        <dbReference type="ChEBI" id="CHEBI:29105"/>
    </cofactor>
</comment>
<evidence type="ECO:0000256" key="1">
    <source>
        <dbReference type="ARBA" id="ARBA00001947"/>
    </source>
</evidence>
<evidence type="ECO:0000313" key="18">
    <source>
        <dbReference type="EMBL" id="CAG8457416.1"/>
    </source>
</evidence>
<comment type="caution">
    <text evidence="18">The sequence shown here is derived from an EMBL/GenBank/DDBJ whole genome shotgun (WGS) entry which is preliminary data.</text>
</comment>
<evidence type="ECO:0000256" key="15">
    <source>
        <dbReference type="SAM" id="MobiDB-lite"/>
    </source>
</evidence>
<feature type="transmembrane region" description="Helical" evidence="16">
    <location>
        <begin position="561"/>
        <end position="579"/>
    </location>
</feature>
<dbReference type="GO" id="GO:0008235">
    <property type="term" value="F:metalloexopeptidase activity"/>
    <property type="evidence" value="ECO:0007669"/>
    <property type="project" value="InterPro"/>
</dbReference>
<keyword evidence="11" id="KW-0482">Metalloprotease</keyword>
<proteinExistence type="inferred from homology"/>
<dbReference type="GO" id="GO:0046872">
    <property type="term" value="F:metal ion binding"/>
    <property type="evidence" value="ECO:0007669"/>
    <property type="project" value="UniProtKB-KW"/>
</dbReference>
<keyword evidence="5 16" id="KW-0812">Transmembrane</keyword>
<feature type="transmembrane region" description="Helical" evidence="16">
    <location>
        <begin position="530"/>
        <end position="549"/>
    </location>
</feature>
<evidence type="ECO:0000256" key="6">
    <source>
        <dbReference type="ARBA" id="ARBA00022723"/>
    </source>
</evidence>
<feature type="region of interest" description="Disordered" evidence="15">
    <location>
        <begin position="1"/>
        <end position="30"/>
    </location>
</feature>
<dbReference type="InterPro" id="IPR048024">
    <property type="entry name" value="Fxna-like_M28_dom"/>
</dbReference>
<dbReference type="Gene3D" id="3.40.630.10">
    <property type="entry name" value="Zn peptidases"/>
    <property type="match status" value="1"/>
</dbReference>
<feature type="transmembrane region" description="Helical" evidence="16">
    <location>
        <begin position="42"/>
        <end position="67"/>
    </location>
</feature>
<dbReference type="InterPro" id="IPR045175">
    <property type="entry name" value="M28_fam"/>
</dbReference>
<evidence type="ECO:0000256" key="2">
    <source>
        <dbReference type="ARBA" id="ARBA00004477"/>
    </source>
</evidence>
<evidence type="ECO:0000256" key="12">
    <source>
        <dbReference type="ARBA" id="ARBA00023136"/>
    </source>
</evidence>
<comment type="similarity">
    <text evidence="3 14">Belongs to the peptidase M28 family.</text>
</comment>
<feature type="transmembrane region" description="Helical" evidence="16">
    <location>
        <begin position="399"/>
        <end position="415"/>
    </location>
</feature>
<keyword evidence="19" id="KW-1185">Reference proteome</keyword>
<feature type="transmembrane region" description="Helical" evidence="16">
    <location>
        <begin position="631"/>
        <end position="651"/>
    </location>
</feature>
<dbReference type="OrthoDB" id="76293at2759"/>
<comment type="subcellular location">
    <subcellularLocation>
        <location evidence="2">Endoplasmic reticulum membrane</location>
        <topology evidence="2">Multi-pass membrane protein</topology>
    </subcellularLocation>
</comment>
<feature type="transmembrane region" description="Helical" evidence="16">
    <location>
        <begin position="599"/>
        <end position="619"/>
    </location>
</feature>
<evidence type="ECO:0000256" key="4">
    <source>
        <dbReference type="ARBA" id="ARBA00022670"/>
    </source>
</evidence>
<evidence type="ECO:0000256" key="16">
    <source>
        <dbReference type="SAM" id="Phobius"/>
    </source>
</evidence>
<keyword evidence="4 14" id="KW-0645">Protease</keyword>
<gene>
    <name evidence="18" type="ORF">PBRASI_LOCUS393</name>
</gene>
<keyword evidence="7 14" id="KW-0378">Hydrolase</keyword>
<dbReference type="GO" id="GO:0005789">
    <property type="term" value="C:endoplasmic reticulum membrane"/>
    <property type="evidence" value="ECO:0007669"/>
    <property type="project" value="UniProtKB-SubCell"/>
</dbReference>
<organism evidence="18 19">
    <name type="scientific">Paraglomus brasilianum</name>
    <dbReference type="NCBI Taxonomy" id="144538"/>
    <lineage>
        <taxon>Eukaryota</taxon>
        <taxon>Fungi</taxon>
        <taxon>Fungi incertae sedis</taxon>
        <taxon>Mucoromycota</taxon>
        <taxon>Glomeromycotina</taxon>
        <taxon>Glomeromycetes</taxon>
        <taxon>Paraglomerales</taxon>
        <taxon>Paraglomeraceae</taxon>
        <taxon>Paraglomus</taxon>
    </lineage>
</organism>
<dbReference type="Proteomes" id="UP000789739">
    <property type="component" value="Unassembled WGS sequence"/>
</dbReference>
<evidence type="ECO:0000256" key="13">
    <source>
        <dbReference type="ARBA" id="ARBA00023180"/>
    </source>
</evidence>
<evidence type="ECO:0000256" key="7">
    <source>
        <dbReference type="ARBA" id="ARBA00022801"/>
    </source>
</evidence>
<dbReference type="SUPFAM" id="SSF53187">
    <property type="entry name" value="Zn-dependent exopeptidases"/>
    <property type="match status" value="1"/>
</dbReference>
<evidence type="ECO:0000256" key="10">
    <source>
        <dbReference type="ARBA" id="ARBA00022989"/>
    </source>
</evidence>
<keyword evidence="6 14" id="KW-0479">Metal-binding</keyword>
<evidence type="ECO:0000313" key="19">
    <source>
        <dbReference type="Proteomes" id="UP000789739"/>
    </source>
</evidence>
<keyword evidence="9 14" id="KW-0862">Zinc</keyword>
<name>A0A9N8Z089_9GLOM</name>
<dbReference type="EC" id="3.4.-.-" evidence="14"/>
<keyword evidence="10 16" id="KW-1133">Transmembrane helix</keyword>
<feature type="transmembrane region" description="Helical" evidence="16">
    <location>
        <begin position="466"/>
        <end position="485"/>
    </location>
</feature>